<dbReference type="AlphaFoldDB" id="A0AAD4EDK6"/>
<comment type="caution">
    <text evidence="1">The sequence shown here is derived from an EMBL/GenBank/DDBJ whole genome shotgun (WGS) entry which is preliminary data.</text>
</comment>
<dbReference type="InterPro" id="IPR041078">
    <property type="entry name" value="Plavaka"/>
</dbReference>
<dbReference type="Proteomes" id="UP001195769">
    <property type="component" value="Unassembled WGS sequence"/>
</dbReference>
<evidence type="ECO:0000313" key="2">
    <source>
        <dbReference type="Proteomes" id="UP001195769"/>
    </source>
</evidence>
<dbReference type="Pfam" id="PF18759">
    <property type="entry name" value="Plavaka"/>
    <property type="match status" value="1"/>
</dbReference>
<proteinExistence type="predicted"/>
<dbReference type="RefSeq" id="XP_041229766.1">
    <property type="nucleotide sequence ID" value="XM_041364108.1"/>
</dbReference>
<protein>
    <submittedName>
        <fullName evidence="1">Uncharacterized protein</fullName>
    </submittedName>
</protein>
<name>A0AAD4EDK6_9AGAM</name>
<reference evidence="1" key="1">
    <citation type="journal article" date="2020" name="New Phytol.">
        <title>Comparative genomics reveals dynamic genome evolution in host specialist ectomycorrhizal fungi.</title>
        <authorList>
            <person name="Lofgren L.A."/>
            <person name="Nguyen N.H."/>
            <person name="Vilgalys R."/>
            <person name="Ruytinx J."/>
            <person name="Liao H.L."/>
            <person name="Branco S."/>
            <person name="Kuo A."/>
            <person name="LaButti K."/>
            <person name="Lipzen A."/>
            <person name="Andreopoulos W."/>
            <person name="Pangilinan J."/>
            <person name="Riley R."/>
            <person name="Hundley H."/>
            <person name="Na H."/>
            <person name="Barry K."/>
            <person name="Grigoriev I.V."/>
            <person name="Stajich J.E."/>
            <person name="Kennedy P.G."/>
        </authorList>
    </citation>
    <scope>NUCLEOTIDE SEQUENCE</scope>
    <source>
        <strain evidence="1">FC203</strain>
    </source>
</reference>
<dbReference type="GeneID" id="64658406"/>
<organism evidence="1 2">
    <name type="scientific">Suillus fuscotomentosus</name>
    <dbReference type="NCBI Taxonomy" id="1912939"/>
    <lineage>
        <taxon>Eukaryota</taxon>
        <taxon>Fungi</taxon>
        <taxon>Dikarya</taxon>
        <taxon>Basidiomycota</taxon>
        <taxon>Agaricomycotina</taxon>
        <taxon>Agaricomycetes</taxon>
        <taxon>Agaricomycetidae</taxon>
        <taxon>Boletales</taxon>
        <taxon>Suillineae</taxon>
        <taxon>Suillaceae</taxon>
        <taxon>Suillus</taxon>
    </lineage>
</organism>
<dbReference type="EMBL" id="JABBWK010000010">
    <property type="protein sequence ID" value="KAG1904191.1"/>
    <property type="molecule type" value="Genomic_DNA"/>
</dbReference>
<evidence type="ECO:0000313" key="1">
    <source>
        <dbReference type="EMBL" id="KAG1904191.1"/>
    </source>
</evidence>
<accession>A0AAD4EDK6</accession>
<sequence length="807" mass="93127">MVRAWRALRGKAAPHIEIAAGSAQSDTTSSCYVLPSVKLSYQTMRHTSLYTELTEILQESAKTHDIKVEYHPHSKIPSTIHRFVDFSHHRSMEDSVPRSTSLWEPFRMRLDFEVAEIALEAVMTKDQTNRLFNLLHRSACGKEAFTLQSHDEVHSFWEMASKRFTPFQSSVVSVKYRNSRFAKHFVFDAQRLYKYNGARFTCFFNEPWTANTFWDAQVYAKPLAFILYADKNKLSSFGTQKGYLIIARIANLPIEIWNGVGVAGSRVVGWLPIVNKNQKDSGKASFVNFKNAVWHESFLQLIESAIQHSKTGYWFDCGDLIRRLLWPIILILSADYEEQCIMSLICGLKGKFPCPVCLVPQDMQSIYTEELTLRTTLQNIFWKVHHCDIHRALSWDCMHANNGGLWSNHLWVELQFWITDLGREAAVQIDSNFDAFLRWPDLQHFSCVMKIDFTDSATHEDISKVSLEVHTEDTIAAGRETLCEFSTLLDEYITKSEPETGKNWNFPKKHSNVHVFNDILAKGATRNYNTKPNERMHGPLCAIYLRWTNFKNVATQIIHYDHWLLTLTSMRSEIDDLDEYTRQQVVDPEAGEEIKEVATHTYLGARQGSQSFSQIEQEHAADTAFSGFQIRLNRFLNEFLPRFEIPFPDGRHVHFRPDDQVTVFQYLWVNYESMVDWHLKRDLLRCNPSFFGSPRYDCVMVKAQDQPFFVCLIFLFRCSIGKIVLSFALIHPYDVAIGHHHRQDIDLGLYRVRAKPHASPELISVESIIRGAVLASDPATAGDYFIVDTINTDIFLRMKSLQAHCVN</sequence>
<keyword evidence="2" id="KW-1185">Reference proteome</keyword>
<gene>
    <name evidence="1" type="ORF">F5891DRAFT_1126623</name>
</gene>